<reference evidence="3 4" key="1">
    <citation type="submission" date="2019-04" db="EMBL/GenBank/DDBJ databases">
        <title>Friends and foes A comparative genomics study of 23 Aspergillus species from section Flavi.</title>
        <authorList>
            <consortium name="DOE Joint Genome Institute"/>
            <person name="Kjaerbolling I."/>
            <person name="Vesth T."/>
            <person name="Frisvad J.C."/>
            <person name="Nybo J.L."/>
            <person name="Theobald S."/>
            <person name="Kildgaard S."/>
            <person name="Isbrandt T."/>
            <person name="Kuo A."/>
            <person name="Sato A."/>
            <person name="Lyhne E.K."/>
            <person name="Kogle M.E."/>
            <person name="Wiebenga A."/>
            <person name="Kun R.S."/>
            <person name="Lubbers R.J."/>
            <person name="Makela M.R."/>
            <person name="Barry K."/>
            <person name="Chovatia M."/>
            <person name="Clum A."/>
            <person name="Daum C."/>
            <person name="Haridas S."/>
            <person name="He G."/>
            <person name="LaButti K."/>
            <person name="Lipzen A."/>
            <person name="Mondo S."/>
            <person name="Riley R."/>
            <person name="Salamov A."/>
            <person name="Simmons B.A."/>
            <person name="Magnuson J.K."/>
            <person name="Henrissat B."/>
            <person name="Mortensen U.H."/>
            <person name="Larsen T.O."/>
            <person name="Devries R.P."/>
            <person name="Grigoriev I.V."/>
            <person name="Machida M."/>
            <person name="Baker S.E."/>
            <person name="Andersen M.R."/>
        </authorList>
    </citation>
    <scope>NUCLEOTIDE SEQUENCE [LARGE SCALE GENOMIC DNA]</scope>
    <source>
        <strain evidence="3 4">IBT 18842</strain>
    </source>
</reference>
<gene>
    <name evidence="3" type="ORF">BDV25DRAFT_140413</name>
</gene>
<organism evidence="3 4">
    <name type="scientific">Aspergillus avenaceus</name>
    <dbReference type="NCBI Taxonomy" id="36643"/>
    <lineage>
        <taxon>Eukaryota</taxon>
        <taxon>Fungi</taxon>
        <taxon>Dikarya</taxon>
        <taxon>Ascomycota</taxon>
        <taxon>Pezizomycotina</taxon>
        <taxon>Eurotiomycetes</taxon>
        <taxon>Eurotiomycetidae</taxon>
        <taxon>Eurotiales</taxon>
        <taxon>Aspergillaceae</taxon>
        <taxon>Aspergillus</taxon>
        <taxon>Aspergillus subgen. Circumdati</taxon>
    </lineage>
</organism>
<feature type="signal peptide" evidence="2">
    <location>
        <begin position="1"/>
        <end position="18"/>
    </location>
</feature>
<dbReference type="EMBL" id="ML742111">
    <property type="protein sequence ID" value="KAE8149828.1"/>
    <property type="molecule type" value="Genomic_DNA"/>
</dbReference>
<evidence type="ECO:0000313" key="4">
    <source>
        <dbReference type="Proteomes" id="UP000325780"/>
    </source>
</evidence>
<feature type="chain" id="PRO_5025066816" evidence="2">
    <location>
        <begin position="19"/>
        <end position="144"/>
    </location>
</feature>
<proteinExistence type="predicted"/>
<evidence type="ECO:0000256" key="1">
    <source>
        <dbReference type="SAM" id="MobiDB-lite"/>
    </source>
</evidence>
<feature type="compositionally biased region" description="Pro residues" evidence="1">
    <location>
        <begin position="77"/>
        <end position="89"/>
    </location>
</feature>
<accession>A0A5N6TTZ1</accession>
<feature type="compositionally biased region" description="Acidic residues" evidence="1">
    <location>
        <begin position="91"/>
        <end position="108"/>
    </location>
</feature>
<name>A0A5N6TTZ1_ASPAV</name>
<evidence type="ECO:0000256" key="2">
    <source>
        <dbReference type="SAM" id="SignalP"/>
    </source>
</evidence>
<evidence type="ECO:0000313" key="3">
    <source>
        <dbReference type="EMBL" id="KAE8149828.1"/>
    </source>
</evidence>
<dbReference type="AlphaFoldDB" id="A0A5N6TTZ1"/>
<keyword evidence="4" id="KW-1185">Reference proteome</keyword>
<dbReference type="Proteomes" id="UP000325780">
    <property type="component" value="Unassembled WGS sequence"/>
</dbReference>
<keyword evidence="2" id="KW-0732">Signal</keyword>
<feature type="region of interest" description="Disordered" evidence="1">
    <location>
        <begin position="32"/>
        <end position="144"/>
    </location>
</feature>
<feature type="compositionally biased region" description="Low complexity" evidence="1">
    <location>
        <begin position="38"/>
        <end position="67"/>
    </location>
</feature>
<protein>
    <submittedName>
        <fullName evidence="3">Uncharacterized protein</fullName>
    </submittedName>
</protein>
<sequence>MKPHNALLVLGLCAAVLAVPRAFQKDKRSLKTWPDIGSSSQTMTSTRTYTRIPTSTRSTSITPTPTRQPDDDDGFPWPWPWPTDLPPPFDDWFDNGDYPVDDVPDSPDVDNSAKRLPEMPDFMDGDFPWDNLEDAKMKAKPSSA</sequence>